<protein>
    <recommendedName>
        <fullName evidence="3">Reverse transcriptase</fullName>
    </recommendedName>
</protein>
<dbReference type="EMBL" id="NBNE01014723">
    <property type="protein sequence ID" value="OWY94220.1"/>
    <property type="molecule type" value="Genomic_DNA"/>
</dbReference>
<dbReference type="InterPro" id="IPR043502">
    <property type="entry name" value="DNA/RNA_pol_sf"/>
</dbReference>
<dbReference type="InterPro" id="IPR053134">
    <property type="entry name" value="RNA-dir_DNA_polymerase"/>
</dbReference>
<dbReference type="PANTHER" id="PTHR24559">
    <property type="entry name" value="TRANSPOSON TY3-I GAG-POL POLYPROTEIN"/>
    <property type="match status" value="1"/>
</dbReference>
<dbReference type="OrthoDB" id="122785at2759"/>
<name>A0A225UMQ0_9STRA</name>
<evidence type="ECO:0000313" key="1">
    <source>
        <dbReference type="EMBL" id="OWY94220.1"/>
    </source>
</evidence>
<organism evidence="1 2">
    <name type="scientific">Phytophthora megakarya</name>
    <dbReference type="NCBI Taxonomy" id="4795"/>
    <lineage>
        <taxon>Eukaryota</taxon>
        <taxon>Sar</taxon>
        <taxon>Stramenopiles</taxon>
        <taxon>Oomycota</taxon>
        <taxon>Peronosporomycetes</taxon>
        <taxon>Peronosporales</taxon>
        <taxon>Peronosporaceae</taxon>
        <taxon>Phytophthora</taxon>
    </lineage>
</organism>
<dbReference type="AlphaFoldDB" id="A0A225UMQ0"/>
<comment type="caution">
    <text evidence="1">The sequence shown here is derived from an EMBL/GenBank/DDBJ whole genome shotgun (WGS) entry which is preliminary data.</text>
</comment>
<proteinExistence type="predicted"/>
<dbReference type="Proteomes" id="UP000198211">
    <property type="component" value="Unassembled WGS sequence"/>
</dbReference>
<evidence type="ECO:0008006" key="3">
    <source>
        <dbReference type="Google" id="ProtNLM"/>
    </source>
</evidence>
<reference evidence="2" key="1">
    <citation type="submission" date="2017-03" db="EMBL/GenBank/DDBJ databases">
        <title>Phytopthora megakarya and P. palmivora, two closely related causual agents of cacao black pod achieved similar genome size and gene model numbers by different mechanisms.</title>
        <authorList>
            <person name="Ali S."/>
            <person name="Shao J."/>
            <person name="Larry D.J."/>
            <person name="Kronmiller B."/>
            <person name="Shen D."/>
            <person name="Strem M.D."/>
            <person name="Melnick R.L."/>
            <person name="Guiltinan M.J."/>
            <person name="Tyler B.M."/>
            <person name="Meinhardt L.W."/>
            <person name="Bailey B.A."/>
        </authorList>
    </citation>
    <scope>NUCLEOTIDE SEQUENCE [LARGE SCALE GENOMIC DNA]</scope>
    <source>
        <strain evidence="2">zdho120</strain>
    </source>
</reference>
<dbReference type="SUPFAM" id="SSF56672">
    <property type="entry name" value="DNA/RNA polymerases"/>
    <property type="match status" value="1"/>
</dbReference>
<keyword evidence="2" id="KW-1185">Reference proteome</keyword>
<dbReference type="Gene3D" id="3.10.10.10">
    <property type="entry name" value="HIV Type 1 Reverse Transcriptase, subunit A, domain 1"/>
    <property type="match status" value="1"/>
</dbReference>
<gene>
    <name evidence="1" type="ORF">PHMEG_00036117</name>
</gene>
<dbReference type="InterPro" id="IPR043128">
    <property type="entry name" value="Rev_trsase/Diguanyl_cyclase"/>
</dbReference>
<dbReference type="Gene3D" id="3.30.70.270">
    <property type="match status" value="1"/>
</dbReference>
<dbReference type="PANTHER" id="PTHR24559:SF444">
    <property type="entry name" value="REVERSE TRANSCRIPTASE DOMAIN-CONTAINING PROTEIN"/>
    <property type="match status" value="1"/>
</dbReference>
<evidence type="ECO:0000313" key="2">
    <source>
        <dbReference type="Proteomes" id="UP000198211"/>
    </source>
</evidence>
<accession>A0A225UMQ0</accession>
<dbReference type="STRING" id="4795.A0A225UMQ0"/>
<sequence>MLQRLLRNFPNLLEPRDGCPPITTMGVEHGMHTGAEEHIKVQPRRHPHHEHKIIDTKIDKMTGASGFSVVLGREKGGTVRFCVAYRLRNVLRNEMRLPGIDDTFAHLHVAQRFTSLDLHSGYWQVPVA</sequence>